<feature type="transmembrane region" description="Helical" evidence="7">
    <location>
        <begin position="80"/>
        <end position="98"/>
    </location>
</feature>
<keyword evidence="3" id="KW-1003">Cell membrane</keyword>
<evidence type="ECO:0000256" key="6">
    <source>
        <dbReference type="ARBA" id="ARBA00023136"/>
    </source>
</evidence>
<feature type="transmembrane region" description="Helical" evidence="7">
    <location>
        <begin position="147"/>
        <end position="167"/>
    </location>
</feature>
<dbReference type="GO" id="GO:0005886">
    <property type="term" value="C:plasma membrane"/>
    <property type="evidence" value="ECO:0007669"/>
    <property type="project" value="UniProtKB-SubCell"/>
</dbReference>
<dbReference type="PANTHER" id="PTHR40074">
    <property type="entry name" value="O-ACETYLTRANSFERASE WECH"/>
    <property type="match status" value="1"/>
</dbReference>
<evidence type="ECO:0000256" key="2">
    <source>
        <dbReference type="ARBA" id="ARBA00007400"/>
    </source>
</evidence>
<accession>A0A0P0Z3U8</accession>
<keyword evidence="9" id="KW-0808">Transferase</keyword>
<evidence type="ECO:0000256" key="7">
    <source>
        <dbReference type="SAM" id="Phobius"/>
    </source>
</evidence>
<evidence type="ECO:0000259" key="8">
    <source>
        <dbReference type="Pfam" id="PF01757"/>
    </source>
</evidence>
<dbReference type="EMBL" id="LC066377">
    <property type="protein sequence ID" value="BAT28479.1"/>
    <property type="molecule type" value="Genomic_DNA"/>
</dbReference>
<feature type="transmembrane region" description="Helical" evidence="7">
    <location>
        <begin position="118"/>
        <end position="140"/>
    </location>
</feature>
<proteinExistence type="inferred from homology"/>
<evidence type="ECO:0000256" key="1">
    <source>
        <dbReference type="ARBA" id="ARBA00004651"/>
    </source>
</evidence>
<comment type="subcellular location">
    <subcellularLocation>
        <location evidence="1">Cell membrane</location>
        <topology evidence="1">Multi-pass membrane protein</topology>
    </subcellularLocation>
</comment>
<feature type="transmembrane region" description="Helical" evidence="7">
    <location>
        <begin position="51"/>
        <end position="68"/>
    </location>
</feature>
<keyword evidence="4 7" id="KW-0812">Transmembrane</keyword>
<feature type="domain" description="Acyltransferase 3" evidence="8">
    <location>
        <begin position="9"/>
        <end position="313"/>
    </location>
</feature>
<feature type="transmembrane region" description="Helical" evidence="7">
    <location>
        <begin position="203"/>
        <end position="223"/>
    </location>
</feature>
<dbReference type="GO" id="GO:0009246">
    <property type="term" value="P:enterobacterial common antigen biosynthetic process"/>
    <property type="evidence" value="ECO:0007669"/>
    <property type="project" value="TreeGrafter"/>
</dbReference>
<protein>
    <submittedName>
        <fullName evidence="9">Acyltransferase 3 family protein</fullName>
    </submittedName>
</protein>
<feature type="transmembrane region" description="Helical" evidence="7">
    <location>
        <begin position="295"/>
        <end position="314"/>
    </location>
</feature>
<feature type="transmembrane region" description="Helical" evidence="7">
    <location>
        <begin position="12"/>
        <end position="31"/>
    </location>
</feature>
<comment type="similarity">
    <text evidence="2">Belongs to the acyltransferase 3 family.</text>
</comment>
<dbReference type="Pfam" id="PF01757">
    <property type="entry name" value="Acyl_transf_3"/>
    <property type="match status" value="1"/>
</dbReference>
<organism evidence="9">
    <name type="scientific">Aureimonas frigidaquae</name>
    <dbReference type="NCBI Taxonomy" id="424757"/>
    <lineage>
        <taxon>Bacteria</taxon>
        <taxon>Pseudomonadati</taxon>
        <taxon>Pseudomonadota</taxon>
        <taxon>Alphaproteobacteria</taxon>
        <taxon>Hyphomicrobiales</taxon>
        <taxon>Aurantimonadaceae</taxon>
        <taxon>Aureimonas</taxon>
    </lineage>
</organism>
<feature type="transmembrane region" description="Helical" evidence="7">
    <location>
        <begin position="270"/>
        <end position="289"/>
    </location>
</feature>
<evidence type="ECO:0000313" key="9">
    <source>
        <dbReference type="EMBL" id="BAT28479.1"/>
    </source>
</evidence>
<keyword evidence="6 7" id="KW-0472">Membrane</keyword>
<dbReference type="PANTHER" id="PTHR40074:SF4">
    <property type="entry name" value="INNER MEMBRANE PROTEIN YCFT"/>
    <property type="match status" value="1"/>
</dbReference>
<name>A0A0P0Z3U8_9HYPH</name>
<dbReference type="RefSeq" id="WP_062226079.1">
    <property type="nucleotide sequence ID" value="NZ_BBWR01000002.1"/>
</dbReference>
<dbReference type="GO" id="GO:0016413">
    <property type="term" value="F:O-acetyltransferase activity"/>
    <property type="evidence" value="ECO:0007669"/>
    <property type="project" value="TreeGrafter"/>
</dbReference>
<sequence>MSGQDTRQAWVDVAKGASILLVVVYHATLYLRIEGQAAYAFVQLNTLLEPVRMPLFFCLSGFLAAGMLQRGWGDLFRRRILLFAYLFALWSILRFYFYRYGIENTLTPSEGADHAELLSGWLVPSSGLWFIWALALYALIAKALYPWAAPALAVLVVLSAATFGQIVAVESFAHHNVLAYAPYFMAGAWYGRPAVAFLAQRPCALLLVSGVLFAGLLAAVSQLDGAAYGAARAGLSAAALVGASAVALFAARWSPAERTLSYFGRNTLPIYVAHTPIVSLLAALLAAQAADLPLLRYWGVPLTVIVATAAALALHSVAERAGLRFLYALPQAVTARMPKRA</sequence>
<dbReference type="AlphaFoldDB" id="A0A0P0Z3U8"/>
<keyword evidence="5 7" id="KW-1133">Transmembrane helix</keyword>
<dbReference type="InterPro" id="IPR002656">
    <property type="entry name" value="Acyl_transf_3_dom"/>
</dbReference>
<dbReference type="OrthoDB" id="9814956at2"/>
<reference evidence="9" key="1">
    <citation type="journal article" date="2015" name="Proc. Natl. Acad. Sci. U.S.A.">
        <title>Bacterial clade with the ribosomal RNA operon on a small plasmid rather than the chromosome.</title>
        <authorList>
            <person name="Anda M."/>
            <person name="Ohtsubo Y."/>
            <person name="Okubo T."/>
            <person name="Sugawara M."/>
            <person name="Nagata Y."/>
            <person name="Tsuda M."/>
            <person name="Minamisawa K."/>
            <person name="Mitsui H."/>
        </authorList>
    </citation>
    <scope>NUCLEOTIDE SEQUENCE</scope>
    <source>
        <strain evidence="9">JCM 14755</strain>
    </source>
</reference>
<feature type="transmembrane region" description="Helical" evidence="7">
    <location>
        <begin position="173"/>
        <end position="191"/>
    </location>
</feature>
<feature type="transmembrane region" description="Helical" evidence="7">
    <location>
        <begin position="229"/>
        <end position="250"/>
    </location>
</feature>
<evidence type="ECO:0000256" key="4">
    <source>
        <dbReference type="ARBA" id="ARBA00022692"/>
    </source>
</evidence>
<evidence type="ECO:0000256" key="3">
    <source>
        <dbReference type="ARBA" id="ARBA00022475"/>
    </source>
</evidence>
<evidence type="ECO:0000256" key="5">
    <source>
        <dbReference type="ARBA" id="ARBA00022989"/>
    </source>
</evidence>
<keyword evidence="9" id="KW-0012">Acyltransferase</keyword>